<dbReference type="InterPro" id="IPR000490">
    <property type="entry name" value="Glyco_hydro_17"/>
</dbReference>
<dbReference type="Gene3D" id="3.20.20.80">
    <property type="entry name" value="Glycosidases"/>
    <property type="match status" value="1"/>
</dbReference>
<evidence type="ECO:0000256" key="1">
    <source>
        <dbReference type="ARBA" id="ARBA00000382"/>
    </source>
</evidence>
<feature type="chain" id="PRO_5023037968" description="glucan endo-1,3-beta-D-glucosidase" evidence="13">
    <location>
        <begin position="21"/>
        <end position="473"/>
    </location>
</feature>
<accession>A0A5B6XBM2</accession>
<dbReference type="Pfam" id="PF00332">
    <property type="entry name" value="Glyco_hydro_17"/>
    <property type="match status" value="1"/>
</dbReference>
<evidence type="ECO:0000256" key="4">
    <source>
        <dbReference type="ARBA" id="ARBA00012780"/>
    </source>
</evidence>
<keyword evidence="5" id="KW-0449">Lipoprotein</keyword>
<dbReference type="Proteomes" id="UP000325315">
    <property type="component" value="Unassembled WGS sequence"/>
</dbReference>
<dbReference type="EC" id="3.2.1.39" evidence="4"/>
<evidence type="ECO:0000256" key="5">
    <source>
        <dbReference type="ARBA" id="ARBA00022622"/>
    </source>
</evidence>
<dbReference type="PROSITE" id="PS00587">
    <property type="entry name" value="GLYCOSYL_HYDROL_F17"/>
    <property type="match status" value="1"/>
</dbReference>
<evidence type="ECO:0000256" key="10">
    <source>
        <dbReference type="ARBA" id="ARBA00023295"/>
    </source>
</evidence>
<protein>
    <recommendedName>
        <fullName evidence="4">glucan endo-1,3-beta-D-glucosidase</fullName>
        <ecNumber evidence="4">3.2.1.39</ecNumber>
    </recommendedName>
</protein>
<dbReference type="EMBL" id="SMMG02000001">
    <property type="protein sequence ID" value="KAA3490722.1"/>
    <property type="molecule type" value="Genomic_DNA"/>
</dbReference>
<comment type="catalytic activity">
    <reaction evidence="1">
        <text>Hydrolysis of (1-&gt;3)-beta-D-glucosidic linkages in (1-&gt;3)-beta-D-glucans.</text>
        <dbReference type="EC" id="3.2.1.39"/>
    </reaction>
</comment>
<dbReference type="AlphaFoldDB" id="A0A5B6XBM2"/>
<reference evidence="15" key="1">
    <citation type="submission" date="2019-08" db="EMBL/GenBank/DDBJ databases">
        <authorList>
            <person name="Liu F."/>
        </authorList>
    </citation>
    <scope>NUCLEOTIDE SEQUENCE [LARGE SCALE GENOMIC DNA]</scope>
    <source>
        <strain evidence="15">PA1801</strain>
        <tissue evidence="15">Leaf</tissue>
    </source>
</reference>
<proteinExistence type="inferred from homology"/>
<evidence type="ECO:0000259" key="14">
    <source>
        <dbReference type="SMART" id="SM00768"/>
    </source>
</evidence>
<keyword evidence="16" id="KW-1185">Reference proteome</keyword>
<gene>
    <name evidence="15" type="ORF">EPI10_034161</name>
</gene>
<evidence type="ECO:0000256" key="9">
    <source>
        <dbReference type="ARBA" id="ARBA00023157"/>
    </source>
</evidence>
<dbReference type="OrthoDB" id="1938138at2759"/>
<feature type="domain" description="X8" evidence="14">
    <location>
        <begin position="357"/>
        <end position="455"/>
    </location>
</feature>
<evidence type="ECO:0000256" key="6">
    <source>
        <dbReference type="ARBA" id="ARBA00022729"/>
    </source>
</evidence>
<dbReference type="GO" id="GO:0005975">
    <property type="term" value="P:carbohydrate metabolic process"/>
    <property type="evidence" value="ECO:0007669"/>
    <property type="project" value="InterPro"/>
</dbReference>
<dbReference type="SUPFAM" id="SSF51445">
    <property type="entry name" value="(Trans)glycosidases"/>
    <property type="match status" value="1"/>
</dbReference>
<sequence length="473" mass="52663">MSAVFILIGVLLQLFTATTGIGVNYGMTADNLPPPSVVANFLKTQTIFDSVKLFDANPDVLRAFANTGISVSVTVGNGDIPGLTNTVTARRWVADHISPFHPQTKIKYICVGTEVLFSKNDDWINNLVPAMRSLHYALNKAGFQDIKVTSAHALNIFRRDTIPSLMRFMVGYDQSFFAPLLQFHQRTKSPFMVNPYPYFSPDITRRLNYALFKPNSGIYDKYTKKNYTNMFDSIMDSTYTAMKALGYGNVEIAIGETGWPTQGDATSPFATMENAISYNGHVIKEIVSGKGTPLMPNRTFETYMFALFNENQKPGPLVEKYWGMFNPDLTPIYDVGLLRRGQSAPTPATPAPSSSKNFCVPKVDVSNTQLQSNLDYACGQEGIDCTPIQPGGACYEPNTLRAHAAFAMNTYYRTKGESYFSCDFAGTGQITTVDPSKLSQLPFRLKIPKRRTCVKLGYYYLSAECFKISFYMD</sequence>
<keyword evidence="6 13" id="KW-0732">Signal</keyword>
<dbReference type="GO" id="GO:0098552">
    <property type="term" value="C:side of membrane"/>
    <property type="evidence" value="ECO:0007669"/>
    <property type="project" value="UniProtKB-KW"/>
</dbReference>
<keyword evidence="9" id="KW-1015">Disulfide bond</keyword>
<comment type="caution">
    <text evidence="15">The sequence shown here is derived from an EMBL/GenBank/DDBJ whole genome shotgun (WGS) entry which is preliminary data.</text>
</comment>
<name>A0A5B6XBM2_9ROSI</name>
<keyword evidence="8" id="KW-0611">Plant defense</keyword>
<feature type="signal peptide" evidence="13">
    <location>
        <begin position="1"/>
        <end position="20"/>
    </location>
</feature>
<dbReference type="FunFam" id="1.20.58.1040:FF:000003">
    <property type="entry name" value="glucan endo-1,3-beta-glucosidase 7"/>
    <property type="match status" value="1"/>
</dbReference>
<organism evidence="15 16">
    <name type="scientific">Gossypium australe</name>
    <dbReference type="NCBI Taxonomy" id="47621"/>
    <lineage>
        <taxon>Eukaryota</taxon>
        <taxon>Viridiplantae</taxon>
        <taxon>Streptophyta</taxon>
        <taxon>Embryophyta</taxon>
        <taxon>Tracheophyta</taxon>
        <taxon>Spermatophyta</taxon>
        <taxon>Magnoliopsida</taxon>
        <taxon>eudicotyledons</taxon>
        <taxon>Gunneridae</taxon>
        <taxon>Pentapetalae</taxon>
        <taxon>rosids</taxon>
        <taxon>malvids</taxon>
        <taxon>Malvales</taxon>
        <taxon>Malvaceae</taxon>
        <taxon>Malvoideae</taxon>
        <taxon>Gossypium</taxon>
    </lineage>
</organism>
<keyword evidence="5" id="KW-0472">Membrane</keyword>
<keyword evidence="7 12" id="KW-0378">Hydrolase</keyword>
<keyword evidence="5" id="KW-0325">Glycoprotein</keyword>
<evidence type="ECO:0000256" key="11">
    <source>
        <dbReference type="RuleBase" id="RU004335"/>
    </source>
</evidence>
<evidence type="ECO:0000313" key="16">
    <source>
        <dbReference type="Proteomes" id="UP000325315"/>
    </source>
</evidence>
<comment type="similarity">
    <text evidence="3 11">Belongs to the glycosyl hydrolase 17 family.</text>
</comment>
<evidence type="ECO:0000256" key="13">
    <source>
        <dbReference type="SAM" id="SignalP"/>
    </source>
</evidence>
<dbReference type="InterPro" id="IPR044965">
    <property type="entry name" value="Glyco_hydro_17_plant"/>
</dbReference>
<dbReference type="SMART" id="SM00768">
    <property type="entry name" value="X8"/>
    <property type="match status" value="1"/>
</dbReference>
<dbReference type="GO" id="GO:0005886">
    <property type="term" value="C:plasma membrane"/>
    <property type="evidence" value="ECO:0007669"/>
    <property type="project" value="UniProtKB-SubCell"/>
</dbReference>
<evidence type="ECO:0000256" key="3">
    <source>
        <dbReference type="ARBA" id="ARBA00008773"/>
    </source>
</evidence>
<dbReference type="InterPro" id="IPR017853">
    <property type="entry name" value="GH"/>
</dbReference>
<evidence type="ECO:0000256" key="2">
    <source>
        <dbReference type="ARBA" id="ARBA00004609"/>
    </source>
</evidence>
<keyword evidence="10 12" id="KW-0326">Glycosidase</keyword>
<dbReference type="GO" id="GO:0006952">
    <property type="term" value="P:defense response"/>
    <property type="evidence" value="ECO:0007669"/>
    <property type="project" value="UniProtKB-KW"/>
</dbReference>
<evidence type="ECO:0000256" key="12">
    <source>
        <dbReference type="RuleBase" id="RU004336"/>
    </source>
</evidence>
<keyword evidence="5" id="KW-0336">GPI-anchor</keyword>
<evidence type="ECO:0000256" key="8">
    <source>
        <dbReference type="ARBA" id="ARBA00022821"/>
    </source>
</evidence>
<dbReference type="Pfam" id="PF07983">
    <property type="entry name" value="X8"/>
    <property type="match status" value="1"/>
</dbReference>
<dbReference type="GO" id="GO:0042973">
    <property type="term" value="F:glucan endo-1,3-beta-D-glucosidase activity"/>
    <property type="evidence" value="ECO:0007669"/>
    <property type="project" value="UniProtKB-EC"/>
</dbReference>
<comment type="subcellular location">
    <subcellularLocation>
        <location evidence="2">Cell membrane</location>
        <topology evidence="2">Lipid-anchor</topology>
        <topology evidence="2">GPI-anchor</topology>
    </subcellularLocation>
</comment>
<evidence type="ECO:0000256" key="7">
    <source>
        <dbReference type="ARBA" id="ARBA00022801"/>
    </source>
</evidence>
<dbReference type="InterPro" id="IPR012946">
    <property type="entry name" value="X8"/>
</dbReference>
<dbReference type="Gene3D" id="1.20.58.1040">
    <property type="match status" value="1"/>
</dbReference>
<evidence type="ECO:0000313" key="15">
    <source>
        <dbReference type="EMBL" id="KAA3490722.1"/>
    </source>
</evidence>
<dbReference type="FunFam" id="3.20.20.80:FF:000002">
    <property type="entry name" value="Glucan endo-1,3-beta-glucosidase 3"/>
    <property type="match status" value="1"/>
</dbReference>
<dbReference type="PANTHER" id="PTHR32227">
    <property type="entry name" value="GLUCAN ENDO-1,3-BETA-GLUCOSIDASE BG1-RELATED-RELATED"/>
    <property type="match status" value="1"/>
</dbReference>